<dbReference type="PANTHER" id="PTHR15364">
    <property type="entry name" value="2'-DEOXYNUCLEOSIDE 5'-PHOSPHATE N-HYDROLASE 1"/>
    <property type="match status" value="1"/>
</dbReference>
<gene>
    <name evidence="1" type="ORF">LVJ83_06990</name>
</gene>
<dbReference type="Proteomes" id="UP000829817">
    <property type="component" value="Chromosome"/>
</dbReference>
<evidence type="ECO:0000313" key="1">
    <source>
        <dbReference type="EMBL" id="UOO80737.1"/>
    </source>
</evidence>
<dbReference type="Pfam" id="PF05014">
    <property type="entry name" value="Nuc_deoxyrib_tr"/>
    <property type="match status" value="1"/>
</dbReference>
<sequence length="184" mass="20404">MHTFKIYCAGGDVFLPENTRNTVFTAMKQQAAALSGNSLHFELLIPTDNELTLDPAADAGAKRRNALIIRRANEAMIRSCDAVIANLSPFRSNEPDCGTAYECGYAAALGKTVLVYTDNDADQTEKYQGFDFGQSAPDKRFAYTGIEDFALPFNLMMYDDAHPIFSSFHQALAYFQQQYLNGAR</sequence>
<dbReference type="RefSeq" id="WP_244783808.1">
    <property type="nucleotide sequence ID" value="NZ_CP091508.1"/>
</dbReference>
<protein>
    <submittedName>
        <fullName evidence="1">Nucleoside 2-deoxyribosyltransferase</fullName>
    </submittedName>
</protein>
<dbReference type="SUPFAM" id="SSF52309">
    <property type="entry name" value="N-(deoxy)ribosyltransferase-like"/>
    <property type="match status" value="1"/>
</dbReference>
<dbReference type="InterPro" id="IPR007710">
    <property type="entry name" value="Nucleoside_deoxyribTrfase"/>
</dbReference>
<name>A0ABY4DQ44_9NEIS</name>
<dbReference type="EMBL" id="CP091508">
    <property type="protein sequence ID" value="UOO80737.1"/>
    <property type="molecule type" value="Genomic_DNA"/>
</dbReference>
<proteinExistence type="predicted"/>
<keyword evidence="2" id="KW-1185">Reference proteome</keyword>
<dbReference type="InterPro" id="IPR051239">
    <property type="entry name" value="2'-dNMP_N-hydrolase"/>
</dbReference>
<reference evidence="1 2" key="1">
    <citation type="journal article" date="2022" name="Res Sq">
        <title>Evolution of multicellular longitudinally dividing oral cavity symbionts (Neisseriaceae).</title>
        <authorList>
            <person name="Nyongesa S."/>
            <person name="Weber P."/>
            <person name="Bernet E."/>
            <person name="Pullido F."/>
            <person name="Nieckarz M."/>
            <person name="Delaby M."/>
            <person name="Nieves C."/>
            <person name="Viehboeck T."/>
            <person name="Krause N."/>
            <person name="Rivera-Millot A."/>
            <person name="Nakamura A."/>
            <person name="Vischer N."/>
            <person name="VanNieuwenhze M."/>
            <person name="Brun Y."/>
            <person name="Cava F."/>
            <person name="Bulgheresi S."/>
            <person name="Veyrier F."/>
        </authorList>
    </citation>
    <scope>NUCLEOTIDE SEQUENCE [LARGE SCALE GENOMIC DNA]</scope>
    <source>
        <strain evidence="1 2">CCUG 63373m</strain>
    </source>
</reference>
<evidence type="ECO:0000313" key="2">
    <source>
        <dbReference type="Proteomes" id="UP000829817"/>
    </source>
</evidence>
<dbReference type="PANTHER" id="PTHR15364:SF0">
    <property type="entry name" value="2'-DEOXYNUCLEOSIDE 5'-PHOSPHATE N-HYDROLASE 1"/>
    <property type="match status" value="1"/>
</dbReference>
<dbReference type="Gene3D" id="3.40.50.450">
    <property type="match status" value="1"/>
</dbReference>
<accession>A0ABY4DQ44</accession>
<organism evidence="1 2">
    <name type="scientific">Uruburuella testudinis</name>
    <dbReference type="NCBI Taxonomy" id="1282863"/>
    <lineage>
        <taxon>Bacteria</taxon>
        <taxon>Pseudomonadati</taxon>
        <taxon>Pseudomonadota</taxon>
        <taxon>Betaproteobacteria</taxon>
        <taxon>Neisseriales</taxon>
        <taxon>Neisseriaceae</taxon>
        <taxon>Uruburuella</taxon>
    </lineage>
</organism>